<gene>
    <name evidence="1" type="ORF">AMRN_0045</name>
    <name evidence="2" type="ORF">CPH92_09255</name>
</gene>
<sequence>MNKILKCAVLSSVLPLSLLSYEIDFSKTFTKKLTPDILNSDIKLVVELDSEKNVSSKLEKFDNYIKDMNYVEKKLGTFNIRPRYKYKSNTPHIDGYIGEIKYGIESNDPKKISRFINGLIDLKNHRDTSIIVSNLSWKVKDTSANIAIDLLRYESITWIEKYAKNLSNDLKKKCEIKNINIHSLQNSYYRGSEVMYSAKSSSNASISVPQQTTKNIKMNVNYKLECK</sequence>
<accession>A0A347TGW8</accession>
<dbReference type="Gene3D" id="3.30.70.2970">
    <property type="entry name" value="Protein of unknown function (DUF541), domain 2"/>
    <property type="match status" value="1"/>
</dbReference>
<dbReference type="EMBL" id="CP032101">
    <property type="protein sequence ID" value="AXX85846.1"/>
    <property type="molecule type" value="Genomic_DNA"/>
</dbReference>
<dbReference type="AlphaFoldDB" id="A0A347TGW8"/>
<evidence type="ECO:0000313" key="1">
    <source>
        <dbReference type="EMBL" id="AXX85846.1"/>
    </source>
</evidence>
<dbReference type="RefSeq" id="WP_099311442.1">
    <property type="nucleotide sequence ID" value="NZ_CP032101.1"/>
</dbReference>
<name>A0A347TGW8_9BACT</name>
<dbReference type="Pfam" id="PF04402">
    <property type="entry name" value="SIMPL"/>
    <property type="match status" value="1"/>
</dbReference>
<dbReference type="InterPro" id="IPR007497">
    <property type="entry name" value="SIMPL/DUF541"/>
</dbReference>
<evidence type="ECO:0000313" key="4">
    <source>
        <dbReference type="Proteomes" id="UP000264693"/>
    </source>
</evidence>
<reference evidence="3" key="1">
    <citation type="submission" date="2017-09" db="EMBL/GenBank/DDBJ databases">
        <title>Arcobacter canalis sp. nov., a new species isolated from a water canal contaminated with urban sewage.</title>
        <authorList>
            <person name="Perez-Cataluna A."/>
            <person name="Salas-Masso N."/>
            <person name="Figueras M.J."/>
        </authorList>
    </citation>
    <scope>NUCLEOTIDE SEQUENCE [LARGE SCALE GENOMIC DNA]</scope>
    <source>
        <strain evidence="3">CECT 7727</strain>
    </source>
</reference>
<protein>
    <submittedName>
        <fullName evidence="1">SIMPL domain-containing protein</fullName>
    </submittedName>
</protein>
<reference evidence="1 4" key="3">
    <citation type="submission" date="2018-08" db="EMBL/GenBank/DDBJ databases">
        <title>Complete genome of the Arcobacter marinus type strain JCM 15502.</title>
        <authorList>
            <person name="Miller W.G."/>
            <person name="Yee E."/>
            <person name="Huynh S."/>
            <person name="Parker C.T."/>
        </authorList>
    </citation>
    <scope>NUCLEOTIDE SEQUENCE [LARGE SCALE GENOMIC DNA]</scope>
    <source>
        <strain evidence="1 4">JCM 15502</strain>
    </source>
</reference>
<dbReference type="Gene3D" id="3.30.110.170">
    <property type="entry name" value="Protein of unknown function (DUF541), domain 1"/>
    <property type="match status" value="1"/>
</dbReference>
<proteinExistence type="predicted"/>
<evidence type="ECO:0000313" key="2">
    <source>
        <dbReference type="EMBL" id="PHO15028.1"/>
    </source>
</evidence>
<dbReference type="EMBL" id="NXAO01000041">
    <property type="protein sequence ID" value="PHO15028.1"/>
    <property type="molecule type" value="Genomic_DNA"/>
</dbReference>
<dbReference type="Proteomes" id="UP000224740">
    <property type="component" value="Unassembled WGS sequence"/>
</dbReference>
<dbReference type="Proteomes" id="UP000264693">
    <property type="component" value="Chromosome"/>
</dbReference>
<evidence type="ECO:0000313" key="3">
    <source>
        <dbReference type="Proteomes" id="UP000224740"/>
    </source>
</evidence>
<dbReference type="KEGG" id="amar:AMRN_0045"/>
<keyword evidence="3" id="KW-1185">Reference proteome</keyword>
<organism evidence="1 4">
    <name type="scientific">Malaciobacter marinus</name>
    <dbReference type="NCBI Taxonomy" id="505249"/>
    <lineage>
        <taxon>Bacteria</taxon>
        <taxon>Pseudomonadati</taxon>
        <taxon>Campylobacterota</taxon>
        <taxon>Epsilonproteobacteria</taxon>
        <taxon>Campylobacterales</taxon>
        <taxon>Arcobacteraceae</taxon>
        <taxon>Malaciobacter</taxon>
    </lineage>
</organism>
<reference evidence="2" key="2">
    <citation type="submission" date="2017-09" db="EMBL/GenBank/DDBJ databases">
        <authorList>
            <person name="Perez-Cataluna A."/>
            <person name="Figueras M.J."/>
            <person name="Salas-Masso N."/>
        </authorList>
    </citation>
    <scope>NUCLEOTIDE SEQUENCE</scope>
    <source>
        <strain evidence="2">CECT 7727</strain>
    </source>
</reference>